<dbReference type="PANTHER" id="PTHR45648:SF22">
    <property type="entry name" value="GDSL LIPASE_ACYLHYDROLASE FAMILY PROTEIN (AFU_ORTHOLOGUE AFUA_4G14700)"/>
    <property type="match status" value="1"/>
</dbReference>
<feature type="domain" description="Autotransporter" evidence="3">
    <location>
        <begin position="327"/>
        <end position="605"/>
    </location>
</feature>
<feature type="compositionally biased region" description="Polar residues" evidence="2">
    <location>
        <begin position="187"/>
        <end position="197"/>
    </location>
</feature>
<dbReference type="SUPFAM" id="SSF52266">
    <property type="entry name" value="SGNH hydrolase"/>
    <property type="match status" value="1"/>
</dbReference>
<dbReference type="Gene3D" id="3.40.50.1110">
    <property type="entry name" value="SGNH hydrolase"/>
    <property type="match status" value="1"/>
</dbReference>
<dbReference type="InterPro" id="IPR001087">
    <property type="entry name" value="GDSL"/>
</dbReference>
<comment type="caution">
    <text evidence="4">The sequence shown here is derived from an EMBL/GenBank/DDBJ whole genome shotgun (WGS) entry which is preliminary data.</text>
</comment>
<dbReference type="SUPFAM" id="SSF103515">
    <property type="entry name" value="Autotransporter"/>
    <property type="match status" value="1"/>
</dbReference>
<evidence type="ECO:0000313" key="4">
    <source>
        <dbReference type="EMBL" id="OKH14010.1"/>
    </source>
</evidence>
<protein>
    <submittedName>
        <fullName evidence="4">Autotransporter outer membrane beta-barrel domain-containing protein</fullName>
    </submittedName>
</protein>
<evidence type="ECO:0000259" key="3">
    <source>
        <dbReference type="PROSITE" id="PS51208"/>
    </source>
</evidence>
<dbReference type="InterPro" id="IPR005546">
    <property type="entry name" value="Autotransporte_beta"/>
</dbReference>
<proteinExistence type="predicted"/>
<dbReference type="InterPro" id="IPR036709">
    <property type="entry name" value="Autotransporte_beta_dom_sf"/>
</dbReference>
<dbReference type="Gene3D" id="2.40.128.130">
    <property type="entry name" value="Autotransporter beta-domain"/>
    <property type="match status" value="1"/>
</dbReference>
<evidence type="ECO:0000256" key="1">
    <source>
        <dbReference type="ARBA" id="ARBA00022801"/>
    </source>
</evidence>
<dbReference type="InterPro" id="IPR051058">
    <property type="entry name" value="GDSL_Est/Lipase"/>
</dbReference>
<evidence type="ECO:0000313" key="5">
    <source>
        <dbReference type="Proteomes" id="UP000186391"/>
    </source>
</evidence>
<evidence type="ECO:0000256" key="2">
    <source>
        <dbReference type="SAM" id="MobiDB-lite"/>
    </source>
</evidence>
<dbReference type="SMART" id="SM00869">
    <property type="entry name" value="Autotransporter"/>
    <property type="match status" value="1"/>
</dbReference>
<dbReference type="EMBL" id="MRCA01000005">
    <property type="protein sequence ID" value="OKH14010.1"/>
    <property type="molecule type" value="Genomic_DNA"/>
</dbReference>
<dbReference type="CDD" id="cd01846">
    <property type="entry name" value="fatty_acyltransferase_like"/>
    <property type="match status" value="1"/>
</dbReference>
<gene>
    <name evidence="4" type="ORF">NIES592_11875</name>
</gene>
<dbReference type="Pfam" id="PF03797">
    <property type="entry name" value="Autotransporter"/>
    <property type="match status" value="1"/>
</dbReference>
<sequence>MSKEIPVAIAFSVVSNLLPFKALAGDYDQLFIFGDSLSDNGNLYRITGGTIPLSPPYFQGRFSNGPVWVEVLGSYLNIDANDTNNYAAGGSTSGNTNVLSESLLIPLPSLSSQINDFASAPVTPSSNALFILWAGANDYLIKPIEKRATNTQIVVNNLSNAITTLINKGARNIIVPNLPDLGKTPQERSQGTADSTTTAIKSHNSNLNSALQEIAKNRNVNIIPLDINALFNEVIDQPDRYGLTNINDPCFDQKAATICPNPDEYLFWDNVHPTDRGHQFIAEYTDAVLNAPVAIVPQAEIALHIAQRQAQLIDDRLSALHNTSQTQSTDRWSVFVNGDVNLGSQDASGHHPDYNYRTGGATVGFDYGVTDKLAVGIALGVVNNETELHQNQGDIEIDGYAVSVYSNYVEKNFYSNAVISYGNNDFDIQRQIDFDHRTATAKTDGTQFSVNLKSGYIARSGNISYGPTFSLKYDRINIDGYTETGAGSLNIKVDDQQTESFIVSVGTQAAVELKTSFGSVIPNIHASYEYQFAPTHRTITTELVTQPGIPMRTQTSESDRDYFKLSAGTQILFSKNFASAINYEIMIGREDFSNNAIKGEIRYQF</sequence>
<reference evidence="4 5" key="1">
    <citation type="submission" date="2016-11" db="EMBL/GenBank/DDBJ databases">
        <title>Draft Genome Sequences of Nine Cyanobacterial Strains from Diverse Habitats.</title>
        <authorList>
            <person name="Zhu T."/>
            <person name="Hou S."/>
            <person name="Lu X."/>
            <person name="Hess W.R."/>
        </authorList>
    </citation>
    <scope>NUCLEOTIDE SEQUENCE [LARGE SCALE GENOMIC DNA]</scope>
    <source>
        <strain evidence="4 5">NIES-592</strain>
    </source>
</reference>
<dbReference type="Pfam" id="PF00657">
    <property type="entry name" value="Lipase_GDSL"/>
    <property type="match status" value="1"/>
</dbReference>
<dbReference type="GO" id="GO:0016788">
    <property type="term" value="F:hydrolase activity, acting on ester bonds"/>
    <property type="evidence" value="ECO:0007669"/>
    <property type="project" value="InterPro"/>
</dbReference>
<dbReference type="RefSeq" id="WP_073555836.1">
    <property type="nucleotide sequence ID" value="NZ_MRCA01000005.1"/>
</dbReference>
<accession>A0A1U7GZS7</accession>
<dbReference type="AlphaFoldDB" id="A0A1U7GZS7"/>
<keyword evidence="1" id="KW-0378">Hydrolase</keyword>
<organism evidence="4 5">
    <name type="scientific">Fischerella major NIES-592</name>
    <dbReference type="NCBI Taxonomy" id="210994"/>
    <lineage>
        <taxon>Bacteria</taxon>
        <taxon>Bacillati</taxon>
        <taxon>Cyanobacteriota</taxon>
        <taxon>Cyanophyceae</taxon>
        <taxon>Nostocales</taxon>
        <taxon>Hapalosiphonaceae</taxon>
        <taxon>Fischerella</taxon>
    </lineage>
</organism>
<dbReference type="PROSITE" id="PS51208">
    <property type="entry name" value="AUTOTRANSPORTER"/>
    <property type="match status" value="1"/>
</dbReference>
<dbReference type="InterPro" id="IPR036514">
    <property type="entry name" value="SGNH_hydro_sf"/>
</dbReference>
<dbReference type="PANTHER" id="PTHR45648">
    <property type="entry name" value="GDSL LIPASE/ACYLHYDROLASE FAMILY PROTEIN (AFU_ORTHOLOGUE AFUA_4G14700)"/>
    <property type="match status" value="1"/>
</dbReference>
<dbReference type="Proteomes" id="UP000186391">
    <property type="component" value="Unassembled WGS sequence"/>
</dbReference>
<dbReference type="OrthoDB" id="5292073at2"/>
<keyword evidence="5" id="KW-1185">Reference proteome</keyword>
<feature type="region of interest" description="Disordered" evidence="2">
    <location>
        <begin position="178"/>
        <end position="197"/>
    </location>
</feature>
<name>A0A1U7GZS7_9CYAN</name>